<protein>
    <recommendedName>
        <fullName evidence="6">UPAR/Ly6 domain-containing protein</fullName>
    </recommendedName>
</protein>
<keyword evidence="5" id="KW-1185">Reference proteome</keyword>
<dbReference type="CDD" id="cd00117">
    <property type="entry name" value="TFP"/>
    <property type="match status" value="1"/>
</dbReference>
<dbReference type="GO" id="GO:0032222">
    <property type="term" value="P:regulation of synaptic transmission, cholinergic"/>
    <property type="evidence" value="ECO:0007669"/>
    <property type="project" value="InterPro"/>
</dbReference>
<dbReference type="SUPFAM" id="SSF57302">
    <property type="entry name" value="Snake toxin-like"/>
    <property type="match status" value="1"/>
</dbReference>
<dbReference type="Proteomes" id="UP001432027">
    <property type="component" value="Unassembled WGS sequence"/>
</dbReference>
<gene>
    <name evidence="4" type="ORF">PENTCL1PPCAC_1283</name>
</gene>
<sequence length="124" mass="13150">MMRPLLALLLLHTVAAFECWSCGVFLSAPCADCKGQPKNVTCPNAELGCVSITAENPDGTYYVEKNCVQPEDAEFKQEGCRAFGIRGAVGTACVCKTELCNGGMSTISISTLISGSLLLILRGR</sequence>
<feature type="signal peptide" evidence="3">
    <location>
        <begin position="1"/>
        <end position="16"/>
    </location>
</feature>
<accession>A0AAV5SEN4</accession>
<comment type="caution">
    <text evidence="4">The sequence shown here is derived from an EMBL/GenBank/DDBJ whole genome shotgun (WGS) entry which is preliminary data.</text>
</comment>
<reference evidence="4" key="1">
    <citation type="submission" date="2023-10" db="EMBL/GenBank/DDBJ databases">
        <title>Genome assembly of Pristionchus species.</title>
        <authorList>
            <person name="Yoshida K."/>
            <person name="Sommer R.J."/>
        </authorList>
    </citation>
    <scope>NUCLEOTIDE SEQUENCE</scope>
    <source>
        <strain evidence="4">RS0144</strain>
    </source>
</reference>
<feature type="chain" id="PRO_5043674953" description="UPAR/Ly6 domain-containing protein" evidence="3">
    <location>
        <begin position="17"/>
        <end position="124"/>
    </location>
</feature>
<name>A0AAV5SEN4_9BILA</name>
<evidence type="ECO:0000256" key="3">
    <source>
        <dbReference type="SAM" id="SignalP"/>
    </source>
</evidence>
<keyword evidence="1 3" id="KW-0732">Signal</keyword>
<dbReference type="PANTHER" id="PTHR33562">
    <property type="entry name" value="ATILLA, ISOFORM B-RELATED-RELATED"/>
    <property type="match status" value="1"/>
</dbReference>
<organism evidence="4 5">
    <name type="scientific">Pristionchus entomophagus</name>
    <dbReference type="NCBI Taxonomy" id="358040"/>
    <lineage>
        <taxon>Eukaryota</taxon>
        <taxon>Metazoa</taxon>
        <taxon>Ecdysozoa</taxon>
        <taxon>Nematoda</taxon>
        <taxon>Chromadorea</taxon>
        <taxon>Rhabditida</taxon>
        <taxon>Rhabditina</taxon>
        <taxon>Diplogasteromorpha</taxon>
        <taxon>Diplogasteroidea</taxon>
        <taxon>Neodiplogasteridae</taxon>
        <taxon>Pristionchus</taxon>
    </lineage>
</organism>
<dbReference type="InterPro" id="IPR031424">
    <property type="entry name" value="QVR-like"/>
</dbReference>
<dbReference type="InterPro" id="IPR045860">
    <property type="entry name" value="Snake_toxin-like_sf"/>
</dbReference>
<keyword evidence="2" id="KW-0325">Glycoprotein</keyword>
<dbReference type="AlphaFoldDB" id="A0AAV5SEN4"/>
<dbReference type="Pfam" id="PF17064">
    <property type="entry name" value="QVR"/>
    <property type="match status" value="1"/>
</dbReference>
<evidence type="ECO:0000313" key="5">
    <source>
        <dbReference type="Proteomes" id="UP001432027"/>
    </source>
</evidence>
<dbReference type="GO" id="GO:0030431">
    <property type="term" value="P:sleep"/>
    <property type="evidence" value="ECO:0007669"/>
    <property type="project" value="InterPro"/>
</dbReference>
<dbReference type="EMBL" id="BTSX01000001">
    <property type="protein sequence ID" value="GMS79108.1"/>
    <property type="molecule type" value="Genomic_DNA"/>
</dbReference>
<evidence type="ECO:0000256" key="2">
    <source>
        <dbReference type="ARBA" id="ARBA00023180"/>
    </source>
</evidence>
<dbReference type="InterPro" id="IPR050975">
    <property type="entry name" value="Sleep_regulator"/>
</dbReference>
<evidence type="ECO:0000256" key="1">
    <source>
        <dbReference type="ARBA" id="ARBA00022729"/>
    </source>
</evidence>
<proteinExistence type="predicted"/>
<evidence type="ECO:0008006" key="6">
    <source>
        <dbReference type="Google" id="ProtNLM"/>
    </source>
</evidence>
<evidence type="ECO:0000313" key="4">
    <source>
        <dbReference type="EMBL" id="GMS79108.1"/>
    </source>
</evidence>